<dbReference type="EMBL" id="JBJUIK010000002">
    <property type="protein sequence ID" value="KAL3534572.1"/>
    <property type="molecule type" value="Genomic_DNA"/>
</dbReference>
<feature type="transmembrane region" description="Helical" evidence="1">
    <location>
        <begin position="41"/>
        <end position="70"/>
    </location>
</feature>
<keyword evidence="3" id="KW-1185">Reference proteome</keyword>
<keyword evidence="1" id="KW-1133">Transmembrane helix</keyword>
<proteinExistence type="predicted"/>
<dbReference type="AlphaFoldDB" id="A0ABD3ATP0"/>
<accession>A0ABD3ATP0</accession>
<evidence type="ECO:0000313" key="2">
    <source>
        <dbReference type="EMBL" id="KAL3534572.1"/>
    </source>
</evidence>
<evidence type="ECO:0000256" key="1">
    <source>
        <dbReference type="SAM" id="Phobius"/>
    </source>
</evidence>
<comment type="caution">
    <text evidence="2">The sequence shown here is derived from an EMBL/GenBank/DDBJ whole genome shotgun (WGS) entry which is preliminary data.</text>
</comment>
<name>A0ABD3ATP0_9GENT</name>
<reference evidence="2 3" key="1">
    <citation type="submission" date="2024-11" db="EMBL/GenBank/DDBJ databases">
        <title>A near-complete genome assembly of Cinchona calisaya.</title>
        <authorList>
            <person name="Lian D.C."/>
            <person name="Zhao X.W."/>
            <person name="Wei L."/>
        </authorList>
    </citation>
    <scope>NUCLEOTIDE SEQUENCE [LARGE SCALE GENOMIC DNA]</scope>
    <source>
        <tissue evidence="2">Nenye</tissue>
    </source>
</reference>
<keyword evidence="1" id="KW-0812">Transmembrane</keyword>
<protein>
    <submittedName>
        <fullName evidence="2">Uncharacterized protein</fullName>
    </submittedName>
</protein>
<sequence length="102" mass="11386">MFGGDIGWCEWRERLSVEWKGTDSGWNGKEDDCWRTRFHRLFFYFGLSFGHGLYLGTIIASSSTLAIVVAPSTTLIEVDVHLGMLEANASQTLVTVVDAELV</sequence>
<evidence type="ECO:0000313" key="3">
    <source>
        <dbReference type="Proteomes" id="UP001630127"/>
    </source>
</evidence>
<dbReference type="Proteomes" id="UP001630127">
    <property type="component" value="Unassembled WGS sequence"/>
</dbReference>
<gene>
    <name evidence="2" type="ORF">ACH5RR_003033</name>
</gene>
<organism evidence="2 3">
    <name type="scientific">Cinchona calisaya</name>
    <dbReference type="NCBI Taxonomy" id="153742"/>
    <lineage>
        <taxon>Eukaryota</taxon>
        <taxon>Viridiplantae</taxon>
        <taxon>Streptophyta</taxon>
        <taxon>Embryophyta</taxon>
        <taxon>Tracheophyta</taxon>
        <taxon>Spermatophyta</taxon>
        <taxon>Magnoliopsida</taxon>
        <taxon>eudicotyledons</taxon>
        <taxon>Gunneridae</taxon>
        <taxon>Pentapetalae</taxon>
        <taxon>asterids</taxon>
        <taxon>lamiids</taxon>
        <taxon>Gentianales</taxon>
        <taxon>Rubiaceae</taxon>
        <taxon>Cinchonoideae</taxon>
        <taxon>Cinchoneae</taxon>
        <taxon>Cinchona</taxon>
    </lineage>
</organism>
<keyword evidence="1" id="KW-0472">Membrane</keyword>